<evidence type="ECO:0008006" key="4">
    <source>
        <dbReference type="Google" id="ProtNLM"/>
    </source>
</evidence>
<accession>A0A086T2D0</accession>
<dbReference type="OrthoDB" id="441890at2759"/>
<evidence type="ECO:0000256" key="1">
    <source>
        <dbReference type="SAM" id="MobiDB-lite"/>
    </source>
</evidence>
<comment type="caution">
    <text evidence="2">The sequence shown here is derived from an EMBL/GenBank/DDBJ whole genome shotgun (WGS) entry which is preliminary data.</text>
</comment>
<gene>
    <name evidence="2" type="ORF">ACRE_056940</name>
</gene>
<evidence type="ECO:0000313" key="3">
    <source>
        <dbReference type="Proteomes" id="UP000029964"/>
    </source>
</evidence>
<keyword evidence="3" id="KW-1185">Reference proteome</keyword>
<name>A0A086T2D0_HAPC1</name>
<dbReference type="PANTHER" id="PTHR13379">
    <property type="entry name" value="UNCHARACTERIZED DUF1308"/>
    <property type="match status" value="1"/>
</dbReference>
<dbReference type="Proteomes" id="UP000029964">
    <property type="component" value="Unassembled WGS sequence"/>
</dbReference>
<evidence type="ECO:0000313" key="2">
    <source>
        <dbReference type="EMBL" id="KFH43512.1"/>
    </source>
</evidence>
<proteinExistence type="predicted"/>
<feature type="compositionally biased region" description="Basic and acidic residues" evidence="1">
    <location>
        <begin position="565"/>
        <end position="577"/>
    </location>
</feature>
<dbReference type="STRING" id="857340.A0A086T2D0"/>
<dbReference type="EMBL" id="JPKY01000067">
    <property type="protein sequence ID" value="KFH43512.1"/>
    <property type="molecule type" value="Genomic_DNA"/>
</dbReference>
<dbReference type="PANTHER" id="PTHR13379:SF0">
    <property type="entry name" value="UPF0415 PROTEIN C7ORF25"/>
    <property type="match status" value="1"/>
</dbReference>
<protein>
    <recommendedName>
        <fullName evidence="4">DUF1308 domain-containing protein</fullName>
    </recommendedName>
</protein>
<sequence>MGSNDDGTAADDDRAARQALIDGATAAADVAVSHLLPEVETLKARLQPRVKKATRLAHTGLPALIRSINRDEGALRRYVARLRDEATTEDQLGDCKKRLESHRFALELTQLQWSIVKRCHSLVAYNRPFEGSTKESRREKIKIMEKEQQAKCGGAARGFSSEEKTLQHQRLKLMSKVEVIVVDGGAQWLDIRALSAERLATQMSEAGWSWGDHDDADEDEAVDADEWETVPLAIQVRKLIEAARLNRHEYMMPRVRVVLPRIGRSDNGDVALFLAQLARMDPSVKVTIEDRDSVFMTTPPPPPDEALENLVGYEFAGLTPTLNIDHSILVDLISDITHFRLEVQPWHEHTTSWQIEEELKHEGGVMVKTLYPVLAGRRLVCTREAAEHFHELLRKVGTETERERGRLLVPWDEDTRAMTDEEIRARFNELSIRPPPPGVQIPITILPTHWDQPSSVAKAVEEGRLPAVALDVVRCGRLGSSKLSVFMQGWESGDVTVTSNKEIRARIRTWIEANRKSDDEAGPRIFKLDVTRNLLARSATPPEGWDGTSSHGTARTGRVAPRSSRGFDEGENGAHDD</sequence>
<feature type="region of interest" description="Disordered" evidence="1">
    <location>
        <begin position="538"/>
        <end position="577"/>
    </location>
</feature>
<reference evidence="3" key="1">
    <citation type="journal article" date="2014" name="Genome Announc.">
        <title>Genome sequence and annotation of Acremonium chrysogenum, producer of the beta-lactam antibiotic cephalosporin C.</title>
        <authorList>
            <person name="Terfehr D."/>
            <person name="Dahlmann T.A."/>
            <person name="Specht T."/>
            <person name="Zadra I."/>
            <person name="Kuernsteiner H."/>
            <person name="Kueck U."/>
        </authorList>
    </citation>
    <scope>NUCLEOTIDE SEQUENCE [LARGE SCALE GENOMIC DNA]</scope>
    <source>
        <strain evidence="3">ATCC 11550 / CBS 779.69 / DSM 880 / IAM 14645 / JCM 23072 / IMI 49137</strain>
    </source>
</reference>
<organism evidence="2 3">
    <name type="scientific">Hapsidospora chrysogenum (strain ATCC 11550 / CBS 779.69 / DSM 880 / IAM 14645 / JCM 23072 / IMI 49137)</name>
    <name type="common">Acremonium chrysogenum</name>
    <dbReference type="NCBI Taxonomy" id="857340"/>
    <lineage>
        <taxon>Eukaryota</taxon>
        <taxon>Fungi</taxon>
        <taxon>Dikarya</taxon>
        <taxon>Ascomycota</taxon>
        <taxon>Pezizomycotina</taxon>
        <taxon>Sordariomycetes</taxon>
        <taxon>Hypocreomycetidae</taxon>
        <taxon>Hypocreales</taxon>
        <taxon>Bionectriaceae</taxon>
        <taxon>Hapsidospora</taxon>
    </lineage>
</organism>
<dbReference type="AlphaFoldDB" id="A0A086T2D0"/>
<dbReference type="HOGENOM" id="CLU_033444_0_0_1"/>